<dbReference type="Pfam" id="PF02777">
    <property type="entry name" value="Sod_Fe_C"/>
    <property type="match status" value="1"/>
</dbReference>
<evidence type="ECO:0000259" key="6">
    <source>
        <dbReference type="Pfam" id="PF02777"/>
    </source>
</evidence>
<evidence type="ECO:0000259" key="5">
    <source>
        <dbReference type="Pfam" id="PF00081"/>
    </source>
</evidence>
<dbReference type="InterPro" id="IPR050265">
    <property type="entry name" value="Fe/Mn_Superoxide_Dismutase"/>
</dbReference>
<dbReference type="PANTHER" id="PTHR11404:SF6">
    <property type="entry name" value="SUPEROXIDE DISMUTASE [MN], MITOCHONDRIAL"/>
    <property type="match status" value="1"/>
</dbReference>
<dbReference type="Gene3D" id="1.10.287.990">
    <property type="entry name" value="Fe,Mn superoxide dismutase (SOD) domain"/>
    <property type="match status" value="1"/>
</dbReference>
<sequence>MLQVYEGMMPLRVLEEIRNWKKREKEHSLLVRSVVPALEAGYTSVLGLWEHSFEQAEQTAVQWIRAALDSRLPFSPYDIDAVFELIRVSTIESQQFVRLLRKMQENSEVLRTRAEHLAVVRHVISESEYFIGLFQFVNNDPPRELYYGVPQVHAYSAIPAPGIAHQQQPHTTDRAEQAEALTATGEGTWSQQPPSQQPITVEGQKLPPLPYAYDALEPYIDAETMRLHHDKHHRSCLEALNNAKLMLASARQADDYVLMKHWQNECTMHGVGHYLHTLFWLSMGPQGGGEATGTIAADITSSFGSFEVFQSLFTAAANSVEGAGWVVMAWSPLNNQLEIVHADKNNHLSAWPVIPLLVLDMWEHAYYLQYKNNRRDYIDAWWHTVDWQQVNERLSQARSTNWPSL</sequence>
<dbReference type="SUPFAM" id="SSF46609">
    <property type="entry name" value="Fe,Mn superoxide dismutase (SOD), N-terminal domain"/>
    <property type="match status" value="1"/>
</dbReference>
<dbReference type="InterPro" id="IPR019833">
    <property type="entry name" value="Mn/Fe_SOD_BS"/>
</dbReference>
<dbReference type="Gene3D" id="1.20.1260.120">
    <property type="entry name" value="Protein of unknown function DUF2935"/>
    <property type="match status" value="1"/>
</dbReference>
<dbReference type="EMBL" id="NHRJ02000013">
    <property type="protein sequence ID" value="PZE19741.1"/>
    <property type="molecule type" value="Genomic_DNA"/>
</dbReference>
<name>A0A2W1N9B8_PAEXE</name>
<dbReference type="InterPro" id="IPR036314">
    <property type="entry name" value="SOD_C_sf"/>
</dbReference>
<dbReference type="SUPFAM" id="SSF54719">
    <property type="entry name" value="Fe,Mn superoxide dismutase (SOD), C-terminal domain"/>
    <property type="match status" value="1"/>
</dbReference>
<comment type="caution">
    <text evidence="7">The sequence shown here is derived from an EMBL/GenBank/DDBJ whole genome shotgun (WGS) entry which is preliminary data.</text>
</comment>
<dbReference type="InterPro" id="IPR036324">
    <property type="entry name" value="Mn/Fe_SOD_N_sf"/>
</dbReference>
<dbReference type="Proteomes" id="UP000214746">
    <property type="component" value="Unassembled WGS sequence"/>
</dbReference>
<evidence type="ECO:0000256" key="4">
    <source>
        <dbReference type="ARBA" id="ARBA00023002"/>
    </source>
</evidence>
<dbReference type="PANTHER" id="PTHR11404">
    <property type="entry name" value="SUPEROXIDE DISMUTASE 2"/>
    <property type="match status" value="1"/>
</dbReference>
<dbReference type="GO" id="GO:0046872">
    <property type="term" value="F:metal ion binding"/>
    <property type="evidence" value="ECO:0007669"/>
    <property type="project" value="UniProtKB-KW"/>
</dbReference>
<dbReference type="InterPro" id="IPR019832">
    <property type="entry name" value="Mn/Fe_SOD_C"/>
</dbReference>
<gene>
    <name evidence="7" type="ORF">CBW46_016445</name>
</gene>
<dbReference type="SUPFAM" id="SSF158430">
    <property type="entry name" value="Bacillus cereus metalloprotein-like"/>
    <property type="match status" value="1"/>
</dbReference>
<dbReference type="AlphaFoldDB" id="A0A2W1N9B8"/>
<evidence type="ECO:0000256" key="3">
    <source>
        <dbReference type="ARBA" id="ARBA00022723"/>
    </source>
</evidence>
<dbReference type="PRINTS" id="PR01703">
    <property type="entry name" value="MNSODISMTASE"/>
</dbReference>
<feature type="domain" description="Manganese/iron superoxide dismutase N-terminal" evidence="5">
    <location>
        <begin position="205"/>
        <end position="283"/>
    </location>
</feature>
<dbReference type="InterPro" id="IPR019831">
    <property type="entry name" value="Mn/Fe_SOD_N"/>
</dbReference>
<dbReference type="Gene3D" id="3.55.40.20">
    <property type="entry name" value="Iron/manganese superoxide dismutase, C-terminal domain"/>
    <property type="match status" value="1"/>
</dbReference>
<accession>A0A2W1N9B8</accession>
<dbReference type="InterPro" id="IPR021328">
    <property type="entry name" value="CotB-like"/>
</dbReference>
<protein>
    <recommendedName>
        <fullName evidence="2">superoxide dismutase</fullName>
        <ecNumber evidence="2">1.15.1.1</ecNumber>
    </recommendedName>
</protein>
<dbReference type="Pfam" id="PF00081">
    <property type="entry name" value="Sod_Fe_N"/>
    <property type="match status" value="1"/>
</dbReference>
<evidence type="ECO:0000313" key="8">
    <source>
        <dbReference type="Proteomes" id="UP000214746"/>
    </source>
</evidence>
<dbReference type="GO" id="GO:0004784">
    <property type="term" value="F:superoxide dismutase activity"/>
    <property type="evidence" value="ECO:0007669"/>
    <property type="project" value="UniProtKB-EC"/>
</dbReference>
<dbReference type="EC" id="1.15.1.1" evidence="2"/>
<keyword evidence="4" id="KW-0560">Oxidoreductase</keyword>
<dbReference type="Pfam" id="PF11155">
    <property type="entry name" value="DUF2935"/>
    <property type="match status" value="1"/>
</dbReference>
<evidence type="ECO:0000256" key="2">
    <source>
        <dbReference type="ARBA" id="ARBA00012682"/>
    </source>
</evidence>
<evidence type="ECO:0000256" key="1">
    <source>
        <dbReference type="ARBA" id="ARBA00008714"/>
    </source>
</evidence>
<reference evidence="7" key="1">
    <citation type="submission" date="2018-06" db="EMBL/GenBank/DDBJ databases">
        <title>Paenibacillus xerothermodurans sp. nov. an extremely dry heat resistant spore forming bacterium isolated from the soil of Cape Canaveral, Florida.</title>
        <authorList>
            <person name="Seuylemezian A."/>
            <person name="Kaur N."/>
            <person name="Patil P."/>
            <person name="Patil P."/>
            <person name="Mayilraj S."/>
            <person name="Vaishampayan P."/>
        </authorList>
    </citation>
    <scope>NUCLEOTIDE SEQUENCE [LARGE SCALE GENOMIC DNA]</scope>
    <source>
        <strain evidence="7">ATCC 27380</strain>
    </source>
</reference>
<keyword evidence="3" id="KW-0479">Metal-binding</keyword>
<proteinExistence type="inferred from homology"/>
<dbReference type="PROSITE" id="PS00088">
    <property type="entry name" value="SOD_MN"/>
    <property type="match status" value="1"/>
</dbReference>
<dbReference type="InterPro" id="IPR001189">
    <property type="entry name" value="Mn/Fe_SOD"/>
</dbReference>
<dbReference type="FunFam" id="3.55.40.20:FF:000004">
    <property type="entry name" value="Superoxide dismutase [Fe]"/>
    <property type="match status" value="1"/>
</dbReference>
<evidence type="ECO:0000313" key="7">
    <source>
        <dbReference type="EMBL" id="PZE19741.1"/>
    </source>
</evidence>
<feature type="domain" description="Manganese/iron superoxide dismutase C-terminal" evidence="6">
    <location>
        <begin position="292"/>
        <end position="393"/>
    </location>
</feature>
<comment type="similarity">
    <text evidence="1">Belongs to the iron/manganese superoxide dismutase family.</text>
</comment>
<organism evidence="7 8">
    <name type="scientific">Paenibacillus xerothermodurans</name>
    <dbReference type="NCBI Taxonomy" id="1977292"/>
    <lineage>
        <taxon>Bacteria</taxon>
        <taxon>Bacillati</taxon>
        <taxon>Bacillota</taxon>
        <taxon>Bacilli</taxon>
        <taxon>Bacillales</taxon>
        <taxon>Paenibacillaceae</taxon>
        <taxon>Paenibacillus</taxon>
    </lineage>
</organism>
<keyword evidence="8" id="KW-1185">Reference proteome</keyword>
<dbReference type="OrthoDB" id="9803125at2"/>